<dbReference type="Gene3D" id="1.20.58.340">
    <property type="entry name" value="Magnesium transport protein CorA, transmembrane region"/>
    <property type="match status" value="1"/>
</dbReference>
<keyword evidence="4" id="KW-1185">Reference proteome</keyword>
<dbReference type="CDD" id="cd12829">
    <property type="entry name" value="Alr1p-like"/>
    <property type="match status" value="1"/>
</dbReference>
<comment type="caution">
    <text evidence="3">The sequence shown here is derived from an EMBL/GenBank/DDBJ whole genome shotgun (WGS) entry which is preliminary data.</text>
</comment>
<dbReference type="Pfam" id="PF01544">
    <property type="entry name" value="CorA"/>
    <property type="match status" value="1"/>
</dbReference>
<keyword evidence="2" id="KW-1133">Transmembrane helix</keyword>
<organism evidence="3 4">
    <name type="scientific">Suillus placidus</name>
    <dbReference type="NCBI Taxonomy" id="48579"/>
    <lineage>
        <taxon>Eukaryota</taxon>
        <taxon>Fungi</taxon>
        <taxon>Dikarya</taxon>
        <taxon>Basidiomycota</taxon>
        <taxon>Agaricomycotina</taxon>
        <taxon>Agaricomycetes</taxon>
        <taxon>Agaricomycetidae</taxon>
        <taxon>Boletales</taxon>
        <taxon>Suillineae</taxon>
        <taxon>Suillaceae</taxon>
        <taxon>Suillus</taxon>
    </lineage>
</organism>
<feature type="region of interest" description="Disordered" evidence="1">
    <location>
        <begin position="58"/>
        <end position="107"/>
    </location>
</feature>
<dbReference type="PANTHER" id="PTHR21535:SF90">
    <property type="entry name" value="CORA METAL ION TRANSPORTER"/>
    <property type="match status" value="1"/>
</dbReference>
<keyword evidence="2" id="KW-0472">Membrane</keyword>
<gene>
    <name evidence="3" type="ORF">EV702DRAFT_1056786</name>
</gene>
<feature type="transmembrane region" description="Helical" evidence="2">
    <location>
        <begin position="643"/>
        <end position="666"/>
    </location>
</feature>
<accession>A0A9P7A9A6</accession>
<feature type="compositionally biased region" description="Low complexity" evidence="1">
    <location>
        <begin position="60"/>
        <end position="77"/>
    </location>
</feature>
<dbReference type="InterPro" id="IPR045861">
    <property type="entry name" value="CorA_cytoplasmic_dom"/>
</dbReference>
<keyword evidence="2" id="KW-0812">Transmembrane</keyword>
<dbReference type="SUPFAM" id="SSF143865">
    <property type="entry name" value="CorA soluble domain-like"/>
    <property type="match status" value="1"/>
</dbReference>
<dbReference type="InterPro" id="IPR002523">
    <property type="entry name" value="MgTranspt_CorA/ZnTranspt_ZntB"/>
</dbReference>
<feature type="compositionally biased region" description="Basic residues" evidence="1">
    <location>
        <begin position="83"/>
        <end position="94"/>
    </location>
</feature>
<dbReference type="Gene3D" id="3.30.460.20">
    <property type="entry name" value="CorA soluble domain-like"/>
    <property type="match status" value="1"/>
</dbReference>
<evidence type="ECO:0000313" key="3">
    <source>
        <dbReference type="EMBL" id="KAG1784002.1"/>
    </source>
</evidence>
<name>A0A9P7A9A6_9AGAM</name>
<protein>
    <submittedName>
        <fullName evidence="3">Uncharacterized protein</fullName>
    </submittedName>
</protein>
<dbReference type="AlphaFoldDB" id="A0A9P7A9A6"/>
<dbReference type="GO" id="GO:0010961">
    <property type="term" value="P:intracellular magnesium ion homeostasis"/>
    <property type="evidence" value="ECO:0007669"/>
    <property type="project" value="TreeGrafter"/>
</dbReference>
<dbReference type="OrthoDB" id="29879at2759"/>
<proteinExistence type="predicted"/>
<feature type="transmembrane region" description="Helical" evidence="2">
    <location>
        <begin position="601"/>
        <end position="623"/>
    </location>
</feature>
<evidence type="ECO:0000256" key="1">
    <source>
        <dbReference type="SAM" id="MobiDB-lite"/>
    </source>
</evidence>
<dbReference type="GO" id="GO:0015095">
    <property type="term" value="F:magnesium ion transmembrane transporter activity"/>
    <property type="evidence" value="ECO:0007669"/>
    <property type="project" value="InterPro"/>
</dbReference>
<evidence type="ECO:0000313" key="4">
    <source>
        <dbReference type="Proteomes" id="UP000714275"/>
    </source>
</evidence>
<sequence>MPSVDDIYRGKVPLALPIIAESVAPASSTSSSGSFITGRLGALAAVLENAITRWARRRSSSASASSSSSSSTSFQSSIYTPSRPRHIRRRKRRTSLANMGSTHSEREVAARLRVRQEIRRVDRGFTLYLPPSLIPEITMTRLSESLDRPQQSVSQTTSLPVALNCLEVALKQASRAKKGKGKQRQFTLGTPPLTLYHDYMSDGVLGRPASFGDLPTALLSSVQGKQKELSSVDRTPNESAPGSSPEFNRAPKAWWLDIASPTWDDLQTIGKLLHIHPLTLEDILQQDPREKMELFSRLGYYFISFRTIQNAAVTQPDYQGISSDDDIYKANDGALREANIYMVVFKEGICTFYFTDVSEHIEKVRNRVQLLQDCFNMSSDWIAHGILDSVVDSFFPFLKEIEQQVLVVEALVFSSNVSHTSSTNTLVDLIHIPTDDSNIEKLPETLSKEMGETPPGWDRDLSLSRFTQPLFFRRLKCRLQSMWNTFATTREARTQATTTNILLRMARVRRLVTSLTRLLATKSEVTSQIRKRFLIGGRQTASPQGNDDLEIAIYIGDVQDHILTLQQSLHHYEHMLSDSHPAYLTQLRTRFAKTKEHTDKAILMLTLISIGILCAQIPIALFSQNVKIPKNGVHQHPPRPFNYFVMVILLLFGIEVIFLATVRRWWNQAKRTRSKLS</sequence>
<dbReference type="EMBL" id="JABBWD010000001">
    <property type="protein sequence ID" value="KAG1784002.1"/>
    <property type="molecule type" value="Genomic_DNA"/>
</dbReference>
<evidence type="ECO:0000256" key="2">
    <source>
        <dbReference type="SAM" id="Phobius"/>
    </source>
</evidence>
<feature type="compositionally biased region" description="Polar residues" evidence="1">
    <location>
        <begin position="232"/>
        <end position="246"/>
    </location>
</feature>
<reference evidence="3" key="1">
    <citation type="journal article" date="2020" name="New Phytol.">
        <title>Comparative genomics reveals dynamic genome evolution in host specialist ectomycorrhizal fungi.</title>
        <authorList>
            <person name="Lofgren L.A."/>
            <person name="Nguyen N.H."/>
            <person name="Vilgalys R."/>
            <person name="Ruytinx J."/>
            <person name="Liao H.L."/>
            <person name="Branco S."/>
            <person name="Kuo A."/>
            <person name="LaButti K."/>
            <person name="Lipzen A."/>
            <person name="Andreopoulos W."/>
            <person name="Pangilinan J."/>
            <person name="Riley R."/>
            <person name="Hundley H."/>
            <person name="Na H."/>
            <person name="Barry K."/>
            <person name="Grigoriev I.V."/>
            <person name="Stajich J.E."/>
            <person name="Kennedy P.G."/>
        </authorList>
    </citation>
    <scope>NUCLEOTIDE SEQUENCE</scope>
    <source>
        <strain evidence="3">DOB743</strain>
    </source>
</reference>
<dbReference type="PANTHER" id="PTHR21535">
    <property type="entry name" value="MAGNESIUM AND COBALT TRANSPORT PROTEIN/MITOCHONDRIAL IMPORT INNER MEMBRANE TRANSLOCASE SUBUNIT TIM8"/>
    <property type="match status" value="1"/>
</dbReference>
<dbReference type="Proteomes" id="UP000714275">
    <property type="component" value="Unassembled WGS sequence"/>
</dbReference>
<dbReference type="GO" id="GO:0016020">
    <property type="term" value="C:membrane"/>
    <property type="evidence" value="ECO:0007669"/>
    <property type="project" value="InterPro"/>
</dbReference>
<dbReference type="InterPro" id="IPR044089">
    <property type="entry name" value="Alr1-like"/>
</dbReference>
<feature type="region of interest" description="Disordered" evidence="1">
    <location>
        <begin position="225"/>
        <end position="246"/>
    </location>
</feature>